<keyword evidence="6" id="KW-0808">Transferase</keyword>
<reference evidence="6 7" key="1">
    <citation type="submission" date="2018-05" db="EMBL/GenBank/DDBJ databases">
        <title>The complete genome of Lysobacter maris HZ9B, a marine bacterium antagonistic against terrestrial plant pathogens.</title>
        <authorList>
            <person name="Zhang X.-Q."/>
        </authorList>
    </citation>
    <scope>NUCLEOTIDE SEQUENCE [LARGE SCALE GENOMIC DNA]</scope>
    <source>
        <strain evidence="6 7">HZ9B</strain>
    </source>
</reference>
<dbReference type="InterPro" id="IPR017853">
    <property type="entry name" value="GH"/>
</dbReference>
<evidence type="ECO:0000313" key="6">
    <source>
        <dbReference type="EMBL" id="AWV05877.1"/>
    </source>
</evidence>
<dbReference type="GO" id="GO:0016740">
    <property type="term" value="F:transferase activity"/>
    <property type="evidence" value="ECO:0007669"/>
    <property type="project" value="UniProtKB-KW"/>
</dbReference>
<comment type="cofactor">
    <cofactor evidence="1">
        <name>Ca(2+)</name>
        <dbReference type="ChEBI" id="CHEBI:29108"/>
    </cofactor>
</comment>
<dbReference type="Gene3D" id="3.20.20.80">
    <property type="entry name" value="Glycosidases"/>
    <property type="match status" value="1"/>
</dbReference>
<evidence type="ECO:0000256" key="4">
    <source>
        <dbReference type="SAM" id="MobiDB-lite"/>
    </source>
</evidence>
<dbReference type="SMART" id="SM00642">
    <property type="entry name" value="Aamy"/>
    <property type="match status" value="1"/>
</dbReference>
<protein>
    <submittedName>
        <fullName evidence="6">Cyclomaltodextrin glucanotransferase</fullName>
    </submittedName>
</protein>
<keyword evidence="2" id="KW-0479">Metal-binding</keyword>
<dbReference type="AlphaFoldDB" id="A0A2U9T3V7"/>
<proteinExistence type="predicted"/>
<dbReference type="PANTHER" id="PTHR10357:SF215">
    <property type="entry name" value="ALPHA-AMYLASE 1"/>
    <property type="match status" value="1"/>
</dbReference>
<dbReference type="CDD" id="cd11339">
    <property type="entry name" value="AmyAc_bac_CMD_like_2"/>
    <property type="match status" value="1"/>
</dbReference>
<feature type="region of interest" description="Disordered" evidence="4">
    <location>
        <begin position="78"/>
        <end position="99"/>
    </location>
</feature>
<gene>
    <name evidence="6" type="ORF">C9I47_0151</name>
</gene>
<keyword evidence="7" id="KW-1185">Reference proteome</keyword>
<dbReference type="Pfam" id="PF00128">
    <property type="entry name" value="Alpha-amylase"/>
    <property type="match status" value="2"/>
</dbReference>
<organism evidence="6 7">
    <name type="scientific">Marilutibacter maris</name>
    <dbReference type="NCBI Taxonomy" id="1605891"/>
    <lineage>
        <taxon>Bacteria</taxon>
        <taxon>Pseudomonadati</taxon>
        <taxon>Pseudomonadota</taxon>
        <taxon>Gammaproteobacteria</taxon>
        <taxon>Lysobacterales</taxon>
        <taxon>Lysobacteraceae</taxon>
        <taxon>Marilutibacter</taxon>
    </lineage>
</organism>
<dbReference type="KEGG" id="lmb:C9I47_0151"/>
<feature type="domain" description="Glycosyl hydrolase family 13 catalytic" evidence="5">
    <location>
        <begin position="68"/>
        <end position="475"/>
    </location>
</feature>
<evidence type="ECO:0000256" key="1">
    <source>
        <dbReference type="ARBA" id="ARBA00001913"/>
    </source>
</evidence>
<sequence length="596" mass="65262">MGARAAHRRRRDGHGGAAMRRLSALAVAVALLGGCAHVEPVAPAAPAPTLRTPYYGTLEPFASDAVYFVMTDRFVNGDRSNDHREQGGPDPERRTFDRPLPDANDANIGYLGGDFRGLLDNAGYIADMGFGAVWLTPIVDNPDEAFTGGDPVGSDAFFKDRGKTGYHGYWGVNFFRLDEHLPSRDLDFAGLTAGLQEHGLKTVLDIVGNHGSPSFTMPVDQPGFGEIYDADGRLVADHQNLAPDQLDPAHNPLHRFFHTEPDLAQLSNNDDTSPQVLDYFCRAYRQWIDQGAAAFRIDTIRHMPGAFWKGFSDCIRADHPGFFMFGEAFDHDPDKIAPFTWPQNGAVSVLDFPLKERIDEVFARRPDGAPAPGYERIAERLYLSGGPYANPYELMTFYDNHDMPRMDAGDNGFIDAHNFLFTARGIPVVYQGSEVGFMRGAAEHAGNRNYFGQARIDGAAGHPIHDALRRIARVREATPALQRGLQLNLEMAGDRAAFYRVLQDGDFAQIALVLLNKGDAPADFEIARWLQAGRWQAAIAGEAQEVGEGGTLNTRVPAHGVEVWVLNAPIRRADLRAALDTAMAGRLGGPEAPGTR</sequence>
<dbReference type="PANTHER" id="PTHR10357">
    <property type="entry name" value="ALPHA-AMYLASE FAMILY MEMBER"/>
    <property type="match status" value="1"/>
</dbReference>
<evidence type="ECO:0000256" key="3">
    <source>
        <dbReference type="ARBA" id="ARBA00022729"/>
    </source>
</evidence>
<evidence type="ECO:0000256" key="2">
    <source>
        <dbReference type="ARBA" id="ARBA00022723"/>
    </source>
</evidence>
<name>A0A2U9T3V7_9GAMM</name>
<dbReference type="GO" id="GO:0046872">
    <property type="term" value="F:metal ion binding"/>
    <property type="evidence" value="ECO:0007669"/>
    <property type="project" value="UniProtKB-KW"/>
</dbReference>
<dbReference type="InterPro" id="IPR006047">
    <property type="entry name" value="GH13_cat_dom"/>
</dbReference>
<dbReference type="PROSITE" id="PS51257">
    <property type="entry name" value="PROKAR_LIPOPROTEIN"/>
    <property type="match status" value="1"/>
</dbReference>
<evidence type="ECO:0000259" key="5">
    <source>
        <dbReference type="SMART" id="SM00642"/>
    </source>
</evidence>
<dbReference type="GO" id="GO:0005975">
    <property type="term" value="P:carbohydrate metabolic process"/>
    <property type="evidence" value="ECO:0007669"/>
    <property type="project" value="InterPro"/>
</dbReference>
<evidence type="ECO:0000313" key="7">
    <source>
        <dbReference type="Proteomes" id="UP000249447"/>
    </source>
</evidence>
<dbReference type="SUPFAM" id="SSF51445">
    <property type="entry name" value="(Trans)glycosidases"/>
    <property type="match status" value="1"/>
</dbReference>
<keyword evidence="3" id="KW-0732">Signal</keyword>
<dbReference type="Proteomes" id="UP000249447">
    <property type="component" value="Chromosome"/>
</dbReference>
<accession>A0A2U9T3V7</accession>
<dbReference type="EMBL" id="CP029843">
    <property type="protein sequence ID" value="AWV05877.1"/>
    <property type="molecule type" value="Genomic_DNA"/>
</dbReference>